<reference evidence="2 3" key="1">
    <citation type="submission" date="2018-10" db="EMBL/GenBank/DDBJ databases">
        <title>Genome assembly for a Yunnan-Guizhou Plateau 3E fish, Anabarilius grahami (Regan), and its evolutionary and genetic applications.</title>
        <authorList>
            <person name="Jiang W."/>
        </authorList>
    </citation>
    <scope>NUCLEOTIDE SEQUENCE [LARGE SCALE GENOMIC DNA]</scope>
    <source>
        <strain evidence="2">AG-KIZ</strain>
        <tissue evidence="2">Muscle</tissue>
    </source>
</reference>
<sequence>MAEHTSPLESGQLLSPDIPMLTSPPPPQHPPNIVNGDVPQQTRSGVTPKVSASALVALGIICVTDPDPALRRVIVGVKATERSCPSVAGPWGCHGESFYVIFKHFGFMCTRLFEAAVRLTLRAKTLSRVEWATLQEVCAG</sequence>
<dbReference type="AlphaFoldDB" id="A0A3N0ZA11"/>
<evidence type="ECO:0000313" key="2">
    <source>
        <dbReference type="EMBL" id="ROL55223.1"/>
    </source>
</evidence>
<feature type="region of interest" description="Disordered" evidence="1">
    <location>
        <begin position="1"/>
        <end position="45"/>
    </location>
</feature>
<protein>
    <submittedName>
        <fullName evidence="2">Uncharacterized protein</fullName>
    </submittedName>
</protein>
<dbReference type="Proteomes" id="UP000281406">
    <property type="component" value="Unassembled WGS sequence"/>
</dbReference>
<dbReference type="EMBL" id="RJVU01001449">
    <property type="protein sequence ID" value="ROL55223.1"/>
    <property type="molecule type" value="Genomic_DNA"/>
</dbReference>
<evidence type="ECO:0000256" key="1">
    <source>
        <dbReference type="SAM" id="MobiDB-lite"/>
    </source>
</evidence>
<accession>A0A3N0ZA11</accession>
<organism evidence="2 3">
    <name type="scientific">Anabarilius grahami</name>
    <name type="common">Kanglang fish</name>
    <name type="synonym">Barilius grahami</name>
    <dbReference type="NCBI Taxonomy" id="495550"/>
    <lineage>
        <taxon>Eukaryota</taxon>
        <taxon>Metazoa</taxon>
        <taxon>Chordata</taxon>
        <taxon>Craniata</taxon>
        <taxon>Vertebrata</taxon>
        <taxon>Euteleostomi</taxon>
        <taxon>Actinopterygii</taxon>
        <taxon>Neopterygii</taxon>
        <taxon>Teleostei</taxon>
        <taxon>Ostariophysi</taxon>
        <taxon>Cypriniformes</taxon>
        <taxon>Xenocyprididae</taxon>
        <taxon>Xenocypridinae</taxon>
        <taxon>Xenocypridinae incertae sedis</taxon>
        <taxon>Anabarilius</taxon>
    </lineage>
</organism>
<proteinExistence type="predicted"/>
<gene>
    <name evidence="2" type="ORF">DPX16_5733</name>
</gene>
<comment type="caution">
    <text evidence="2">The sequence shown here is derived from an EMBL/GenBank/DDBJ whole genome shotgun (WGS) entry which is preliminary data.</text>
</comment>
<evidence type="ECO:0000313" key="3">
    <source>
        <dbReference type="Proteomes" id="UP000281406"/>
    </source>
</evidence>
<keyword evidence="3" id="KW-1185">Reference proteome</keyword>
<dbReference type="OrthoDB" id="10631204at2759"/>
<name>A0A3N0ZA11_ANAGA</name>